<proteinExistence type="predicted"/>
<reference evidence="1 2" key="1">
    <citation type="submission" date="2020-03" db="EMBL/GenBank/DDBJ databases">
        <title>Genomic Encyclopedia of Type Strains, Phase IV (KMG-IV): sequencing the most valuable type-strain genomes for metagenomic binning, comparative biology and taxonomic classification.</title>
        <authorList>
            <person name="Goeker M."/>
        </authorList>
    </citation>
    <scope>NUCLEOTIDE SEQUENCE [LARGE SCALE GENOMIC DNA]</scope>
    <source>
        <strain evidence="1 2">DSM 5718</strain>
    </source>
</reference>
<dbReference type="EMBL" id="JAASRN010000001">
    <property type="protein sequence ID" value="NIK73582.1"/>
    <property type="molecule type" value="Genomic_DNA"/>
</dbReference>
<evidence type="ECO:0000313" key="2">
    <source>
        <dbReference type="Proteomes" id="UP000537126"/>
    </source>
</evidence>
<name>A0A846MQD2_9BACT</name>
<dbReference type="Proteomes" id="UP000537126">
    <property type="component" value="Unassembled WGS sequence"/>
</dbReference>
<accession>A0A846MQD2</accession>
<evidence type="ECO:0000313" key="1">
    <source>
        <dbReference type="EMBL" id="NIK73582.1"/>
    </source>
</evidence>
<sequence>MLLDNKTKTEDNEHYKVFDFIKAFTEEGALDIVTGYFSG</sequence>
<organism evidence="1 2">
    <name type="scientific">Thermonema lapsum</name>
    <dbReference type="NCBI Taxonomy" id="28195"/>
    <lineage>
        <taxon>Bacteria</taxon>
        <taxon>Pseudomonadati</taxon>
        <taxon>Bacteroidota</taxon>
        <taxon>Cytophagia</taxon>
        <taxon>Cytophagales</taxon>
        <taxon>Thermonemataceae</taxon>
        <taxon>Thermonema</taxon>
    </lineage>
</organism>
<protein>
    <submittedName>
        <fullName evidence="1">Uncharacterized protein</fullName>
    </submittedName>
</protein>
<dbReference type="AlphaFoldDB" id="A0A846MQD2"/>
<keyword evidence="2" id="KW-1185">Reference proteome</keyword>
<comment type="caution">
    <text evidence="1">The sequence shown here is derived from an EMBL/GenBank/DDBJ whole genome shotgun (WGS) entry which is preliminary data.</text>
</comment>
<gene>
    <name evidence="1" type="ORF">FHS56_001068</name>
</gene>